<name>A0AAP8PQP5_9STAP</name>
<gene>
    <name evidence="1" type="ORF">CD158_04985</name>
</gene>
<organism evidence="1 2">
    <name type="scientific">Staphylococcus auricularis</name>
    <dbReference type="NCBI Taxonomy" id="29379"/>
    <lineage>
        <taxon>Bacteria</taxon>
        <taxon>Bacillati</taxon>
        <taxon>Bacillota</taxon>
        <taxon>Bacilli</taxon>
        <taxon>Bacillales</taxon>
        <taxon>Staphylococcaceae</taxon>
        <taxon>Staphylococcus</taxon>
    </lineage>
</organism>
<reference evidence="1 2" key="1">
    <citation type="submission" date="2017-08" db="EMBL/GenBank/DDBJ databases">
        <title>Draft genome sequences of 64 type strains of genus Staph aureus.</title>
        <authorList>
            <person name="Cole K."/>
            <person name="Golubchik T."/>
            <person name="Russell J."/>
            <person name="Foster D."/>
            <person name="Llewelyn M."/>
            <person name="Wilson D."/>
            <person name="Crook D."/>
            <person name="Paul J."/>
        </authorList>
    </citation>
    <scope>NUCLEOTIDE SEQUENCE [LARGE SCALE GENOMIC DNA]</scope>
    <source>
        <strain evidence="1 2">NCTC 12101</strain>
    </source>
</reference>
<evidence type="ECO:0000313" key="1">
    <source>
        <dbReference type="EMBL" id="PNZ67859.1"/>
    </source>
</evidence>
<dbReference type="RefSeq" id="WP_059107374.1">
    <property type="nucleotide sequence ID" value="NZ_AP024589.1"/>
</dbReference>
<proteinExistence type="predicted"/>
<accession>A0AAP8PQP5</accession>
<comment type="caution">
    <text evidence="1">The sequence shown here is derived from an EMBL/GenBank/DDBJ whole genome shotgun (WGS) entry which is preliminary data.</text>
</comment>
<evidence type="ECO:0000313" key="2">
    <source>
        <dbReference type="Proteomes" id="UP000242470"/>
    </source>
</evidence>
<dbReference type="GeneID" id="64981362"/>
<dbReference type="AlphaFoldDB" id="A0AAP8PQP5"/>
<protein>
    <submittedName>
        <fullName evidence="1">Uncharacterized protein</fullName>
    </submittedName>
</protein>
<dbReference type="Proteomes" id="UP000242470">
    <property type="component" value="Unassembled WGS sequence"/>
</dbReference>
<sequence length="80" mass="9088">MIEGTYAVYRGLTCKVIAHTGNEVEVVTDVSADIAEQLGFEPSEVQHEPQVMYHKWIPLDDIDGLYELKQEARYQGTVFD</sequence>
<dbReference type="EMBL" id="PPQW01000022">
    <property type="protein sequence ID" value="PNZ67859.1"/>
    <property type="molecule type" value="Genomic_DNA"/>
</dbReference>